<protein>
    <submittedName>
        <fullName evidence="1">Uncharacterized protein</fullName>
    </submittedName>
</protein>
<accession>A0AC59ZFM0</accession>
<reference evidence="1" key="1">
    <citation type="submission" date="2023-05" db="EMBL/GenBank/DDBJ databases">
        <authorList>
            <consortium name="ELIXIR-Norway"/>
        </authorList>
    </citation>
    <scope>NUCLEOTIDE SEQUENCE</scope>
</reference>
<name>A0AC59ZFM0_RANTA</name>
<evidence type="ECO:0000313" key="2">
    <source>
        <dbReference type="Proteomes" id="UP001162501"/>
    </source>
</evidence>
<reference evidence="1" key="2">
    <citation type="submission" date="2025-03" db="EMBL/GenBank/DDBJ databases">
        <authorList>
            <consortium name="ELIXIR-Norway"/>
            <consortium name="Elixir Norway"/>
        </authorList>
    </citation>
    <scope>NUCLEOTIDE SEQUENCE</scope>
</reference>
<proteinExistence type="predicted"/>
<evidence type="ECO:0000313" key="1">
    <source>
        <dbReference type="EMBL" id="CAN0388523.1"/>
    </source>
</evidence>
<dbReference type="Proteomes" id="UP001162501">
    <property type="component" value="Chromosome 28"/>
</dbReference>
<organism evidence="1 2">
    <name type="scientific">Rangifer tarandus platyrhynchus</name>
    <name type="common">Svalbard reindeer</name>
    <dbReference type="NCBI Taxonomy" id="3082113"/>
    <lineage>
        <taxon>Eukaryota</taxon>
        <taxon>Metazoa</taxon>
        <taxon>Chordata</taxon>
        <taxon>Craniata</taxon>
        <taxon>Vertebrata</taxon>
        <taxon>Euteleostomi</taxon>
        <taxon>Mammalia</taxon>
        <taxon>Eutheria</taxon>
        <taxon>Laurasiatheria</taxon>
        <taxon>Artiodactyla</taxon>
        <taxon>Ruminantia</taxon>
        <taxon>Pecora</taxon>
        <taxon>Cervidae</taxon>
        <taxon>Odocoileinae</taxon>
        <taxon>Rangifer</taxon>
    </lineage>
</organism>
<gene>
    <name evidence="1" type="ORF">MRATA1EN22A_LOCUS17276</name>
</gene>
<dbReference type="EMBL" id="OX596112">
    <property type="protein sequence ID" value="CAN0388523.1"/>
    <property type="molecule type" value="Genomic_DNA"/>
</dbReference>
<sequence>MTEEKRETHAPRRRDQCYCLPSQPFCTSFQASRSELEPKYRFERCQEVKGICKPFCDDIEYDYGYCIKWRNQCCI</sequence>